<evidence type="ECO:0000313" key="1">
    <source>
        <dbReference type="EMBL" id="EOX92345.1"/>
    </source>
</evidence>
<dbReference type="InParanoid" id="A0A061DIK3"/>
<dbReference type="HOGENOM" id="CLU_2101324_0_0_1"/>
<name>A0A061DIK3_THECC</name>
<sequence length="116" mass="13364">MDLFNTLGYYDFWALSLRYNPSWNPSNAKSMPGRVRSSLKLKLHLLIKGQIAKQENTIQIPKLDLKCKKSNDRQMLRQYKMHLNNNQKQKIMSKVSDIQGRNEAAQALKPGEGESS</sequence>
<dbReference type="AlphaFoldDB" id="A0A061DIK3"/>
<dbReference type="EMBL" id="CM001879">
    <property type="protein sequence ID" value="EOX92345.1"/>
    <property type="molecule type" value="Genomic_DNA"/>
</dbReference>
<dbReference type="Gramene" id="EOX92345">
    <property type="protein sequence ID" value="EOX92345"/>
    <property type="gene ID" value="TCM_001300"/>
</dbReference>
<dbReference type="Proteomes" id="UP000026915">
    <property type="component" value="Chromosome 1"/>
</dbReference>
<gene>
    <name evidence="1" type="ORF">TCM_001300</name>
</gene>
<protein>
    <submittedName>
        <fullName evidence="1">Uncharacterized protein</fullName>
    </submittedName>
</protein>
<keyword evidence="2" id="KW-1185">Reference proteome</keyword>
<accession>A0A061DIK3</accession>
<reference evidence="1 2" key="1">
    <citation type="journal article" date="2013" name="Genome Biol.">
        <title>The genome sequence of the most widely cultivated cacao type and its use to identify candidate genes regulating pod color.</title>
        <authorList>
            <person name="Motamayor J.C."/>
            <person name="Mockaitis K."/>
            <person name="Schmutz J."/>
            <person name="Haiminen N."/>
            <person name="Iii D.L."/>
            <person name="Cornejo O."/>
            <person name="Findley S.D."/>
            <person name="Zheng P."/>
            <person name="Utro F."/>
            <person name="Royaert S."/>
            <person name="Saski C."/>
            <person name="Jenkins J."/>
            <person name="Podicheti R."/>
            <person name="Zhao M."/>
            <person name="Scheffler B.E."/>
            <person name="Stack J.C."/>
            <person name="Feltus F.A."/>
            <person name="Mustiga G.M."/>
            <person name="Amores F."/>
            <person name="Phillips W."/>
            <person name="Marelli J.P."/>
            <person name="May G.D."/>
            <person name="Shapiro H."/>
            <person name="Ma J."/>
            <person name="Bustamante C.D."/>
            <person name="Schnell R.J."/>
            <person name="Main D."/>
            <person name="Gilbert D."/>
            <person name="Parida L."/>
            <person name="Kuhn D.N."/>
        </authorList>
    </citation>
    <scope>NUCLEOTIDE SEQUENCE [LARGE SCALE GENOMIC DNA]</scope>
    <source>
        <strain evidence="2">cv. Matina 1-6</strain>
    </source>
</reference>
<proteinExistence type="predicted"/>
<evidence type="ECO:0000313" key="2">
    <source>
        <dbReference type="Proteomes" id="UP000026915"/>
    </source>
</evidence>
<organism evidence="1 2">
    <name type="scientific">Theobroma cacao</name>
    <name type="common">Cacao</name>
    <name type="synonym">Cocoa</name>
    <dbReference type="NCBI Taxonomy" id="3641"/>
    <lineage>
        <taxon>Eukaryota</taxon>
        <taxon>Viridiplantae</taxon>
        <taxon>Streptophyta</taxon>
        <taxon>Embryophyta</taxon>
        <taxon>Tracheophyta</taxon>
        <taxon>Spermatophyta</taxon>
        <taxon>Magnoliopsida</taxon>
        <taxon>eudicotyledons</taxon>
        <taxon>Gunneridae</taxon>
        <taxon>Pentapetalae</taxon>
        <taxon>rosids</taxon>
        <taxon>malvids</taxon>
        <taxon>Malvales</taxon>
        <taxon>Malvaceae</taxon>
        <taxon>Byttnerioideae</taxon>
        <taxon>Theobroma</taxon>
    </lineage>
</organism>